<evidence type="ECO:0000313" key="3">
    <source>
        <dbReference type="Proteomes" id="UP000823775"/>
    </source>
</evidence>
<name>A0ABS8V5C3_DATST</name>
<feature type="transmembrane region" description="Helical" evidence="1">
    <location>
        <begin position="12"/>
        <end position="28"/>
    </location>
</feature>
<keyword evidence="3" id="KW-1185">Reference proteome</keyword>
<accession>A0ABS8V5C3</accession>
<reference evidence="2 3" key="1">
    <citation type="journal article" date="2021" name="BMC Genomics">
        <title>Datura genome reveals duplications of psychoactive alkaloid biosynthetic genes and high mutation rate following tissue culture.</title>
        <authorList>
            <person name="Rajewski A."/>
            <person name="Carter-House D."/>
            <person name="Stajich J."/>
            <person name="Litt A."/>
        </authorList>
    </citation>
    <scope>NUCLEOTIDE SEQUENCE [LARGE SCALE GENOMIC DNA]</scope>
    <source>
        <strain evidence="2">AR-01</strain>
    </source>
</reference>
<feature type="non-terminal residue" evidence="2">
    <location>
        <position position="61"/>
    </location>
</feature>
<keyword evidence="1" id="KW-1133">Transmembrane helix</keyword>
<protein>
    <submittedName>
        <fullName evidence="2">Uncharacterized protein</fullName>
    </submittedName>
</protein>
<organism evidence="2 3">
    <name type="scientific">Datura stramonium</name>
    <name type="common">Jimsonweed</name>
    <name type="synonym">Common thornapple</name>
    <dbReference type="NCBI Taxonomy" id="4076"/>
    <lineage>
        <taxon>Eukaryota</taxon>
        <taxon>Viridiplantae</taxon>
        <taxon>Streptophyta</taxon>
        <taxon>Embryophyta</taxon>
        <taxon>Tracheophyta</taxon>
        <taxon>Spermatophyta</taxon>
        <taxon>Magnoliopsida</taxon>
        <taxon>eudicotyledons</taxon>
        <taxon>Gunneridae</taxon>
        <taxon>Pentapetalae</taxon>
        <taxon>asterids</taxon>
        <taxon>lamiids</taxon>
        <taxon>Solanales</taxon>
        <taxon>Solanaceae</taxon>
        <taxon>Solanoideae</taxon>
        <taxon>Datureae</taxon>
        <taxon>Datura</taxon>
    </lineage>
</organism>
<dbReference type="EMBL" id="JACEIK010003602">
    <property type="protein sequence ID" value="MCD9642365.1"/>
    <property type="molecule type" value="Genomic_DNA"/>
</dbReference>
<keyword evidence="1" id="KW-0812">Transmembrane</keyword>
<sequence>MTSFLSVTVREKVAVVAGGAVFGGFVLARRSERRERGRWLHVVVRKEGDGARRVVAVACRP</sequence>
<gene>
    <name evidence="2" type="ORF">HAX54_029149</name>
</gene>
<proteinExistence type="predicted"/>
<comment type="caution">
    <text evidence="2">The sequence shown here is derived from an EMBL/GenBank/DDBJ whole genome shotgun (WGS) entry which is preliminary data.</text>
</comment>
<evidence type="ECO:0000256" key="1">
    <source>
        <dbReference type="SAM" id="Phobius"/>
    </source>
</evidence>
<dbReference type="Proteomes" id="UP000823775">
    <property type="component" value="Unassembled WGS sequence"/>
</dbReference>
<keyword evidence="1" id="KW-0472">Membrane</keyword>
<evidence type="ECO:0000313" key="2">
    <source>
        <dbReference type="EMBL" id="MCD9642365.1"/>
    </source>
</evidence>